<keyword evidence="1" id="KW-0175">Coiled coil</keyword>
<feature type="compositionally biased region" description="Acidic residues" evidence="2">
    <location>
        <begin position="40"/>
        <end position="60"/>
    </location>
</feature>
<feature type="transmembrane region" description="Helical" evidence="3">
    <location>
        <begin position="383"/>
        <end position="404"/>
    </location>
</feature>
<evidence type="ECO:0000313" key="6">
    <source>
        <dbReference type="Proteomes" id="UP001162131"/>
    </source>
</evidence>
<reference evidence="5" key="1">
    <citation type="submission" date="2021-09" db="EMBL/GenBank/DDBJ databases">
        <authorList>
            <consortium name="AG Swart"/>
            <person name="Singh M."/>
            <person name="Singh A."/>
            <person name="Seah K."/>
            <person name="Emmerich C."/>
        </authorList>
    </citation>
    <scope>NUCLEOTIDE SEQUENCE</scope>
    <source>
        <strain evidence="5">ATCC30299</strain>
    </source>
</reference>
<feature type="transmembrane region" description="Helical" evidence="3">
    <location>
        <begin position="555"/>
        <end position="580"/>
    </location>
</feature>
<name>A0AAU9J7M2_9CILI</name>
<feature type="transmembrane region" description="Helical" evidence="3">
    <location>
        <begin position="519"/>
        <end position="543"/>
    </location>
</feature>
<proteinExistence type="predicted"/>
<sequence length="794" mass="90836">MVKILLISFLLISAIAHSGTLKTGRNYVQVPLESFLETELTEDTSSDEVTDVPVQDEDAESQTIPQGDSDSAPAEVEDESTQMMTVDYSDEEKLNTTASAKDAANGIVSQVLEYAYKNDQLYMTNLKLSREIEDLEEMLDGAVGKINSARLSELNLVSKLNEEMKVLDQYYGAILNDPEKVVEAANNIKAEVEKINEEKAEEEEQKEDNEDDEDEDLEASSTMVCVIGLGFLFLILRGARSVFGALVENGLKTGIYALMADIALLVVVWSATVVADYGDWFDEDRLDFDMIVVGVALFILIWMMQGLWLIFLCHLYAKQWKRQEKIIGNPDKEMPAGLASYGIMRYLFLNPSYFPSVTESYLSSNFNFAEYLTRALGEILKSVYSFSWLGFFLMLFAIFCWRIALEGDNTLEIAIFFVVPAILLLIWFCVYMKLKLIFKLLVPQVDNFERKVSPEINPEEIKNIVPMPLYLEGQIPDEEIRILYFKINPMKLTCGYIFIGQYPTKHELLFWFDSYGPQFFGSIIQALNVILTLWLVVVLIYYISMLDDEVGGLTAIFIIFAILFWTILACICIPLAVRLYCITTKIEMLKDRNLINEAVQVQKAERSMRTMRIYRQVKSIYRDYQRSSNEENLVNLKPDVLNLTDEVYHLEAQNKQIYVTQIDNILELVGVRLTEDELRLLAKECSPSADNNVNFKGFKTALERILAGKGYKPQEVIKKTFKAYIELAKGKDESAKTISLRNLSEFFKEYSWHLNDDDMREFLKDIKYFTGNSGKMTTNDFGGIFRDEVSRLPK</sequence>
<feature type="transmembrane region" description="Helical" evidence="3">
    <location>
        <begin position="410"/>
        <end position="431"/>
    </location>
</feature>
<feature type="region of interest" description="Disordered" evidence="2">
    <location>
        <begin position="40"/>
        <end position="78"/>
    </location>
</feature>
<keyword evidence="4" id="KW-0732">Signal</keyword>
<protein>
    <submittedName>
        <fullName evidence="5">Uncharacterized protein</fullName>
    </submittedName>
</protein>
<evidence type="ECO:0000256" key="4">
    <source>
        <dbReference type="SAM" id="SignalP"/>
    </source>
</evidence>
<feature type="coiled-coil region" evidence="1">
    <location>
        <begin position="118"/>
        <end position="145"/>
    </location>
</feature>
<dbReference type="Gene3D" id="1.10.238.10">
    <property type="entry name" value="EF-hand"/>
    <property type="match status" value="1"/>
</dbReference>
<evidence type="ECO:0000256" key="1">
    <source>
        <dbReference type="SAM" id="Coils"/>
    </source>
</evidence>
<evidence type="ECO:0000256" key="2">
    <source>
        <dbReference type="SAM" id="MobiDB-lite"/>
    </source>
</evidence>
<gene>
    <name evidence="5" type="ORF">BSTOLATCC_MIC16810</name>
</gene>
<keyword evidence="3" id="KW-0472">Membrane</keyword>
<organism evidence="5 6">
    <name type="scientific">Blepharisma stoltei</name>
    <dbReference type="NCBI Taxonomy" id="1481888"/>
    <lineage>
        <taxon>Eukaryota</taxon>
        <taxon>Sar</taxon>
        <taxon>Alveolata</taxon>
        <taxon>Ciliophora</taxon>
        <taxon>Postciliodesmatophora</taxon>
        <taxon>Heterotrichea</taxon>
        <taxon>Heterotrichida</taxon>
        <taxon>Blepharismidae</taxon>
        <taxon>Blepharisma</taxon>
    </lineage>
</organism>
<feature type="signal peptide" evidence="4">
    <location>
        <begin position="1"/>
        <end position="16"/>
    </location>
</feature>
<feature type="chain" id="PRO_5043739883" evidence="4">
    <location>
        <begin position="17"/>
        <end position="794"/>
    </location>
</feature>
<keyword evidence="6" id="KW-1185">Reference proteome</keyword>
<feature type="compositionally biased region" description="Acidic residues" evidence="2">
    <location>
        <begin position="199"/>
        <end position="217"/>
    </location>
</feature>
<evidence type="ECO:0000256" key="3">
    <source>
        <dbReference type="SAM" id="Phobius"/>
    </source>
</evidence>
<keyword evidence="3" id="KW-1133">Transmembrane helix</keyword>
<feature type="transmembrane region" description="Helical" evidence="3">
    <location>
        <begin position="219"/>
        <end position="239"/>
    </location>
</feature>
<dbReference type="InterPro" id="IPR011992">
    <property type="entry name" value="EF-hand-dom_pair"/>
</dbReference>
<dbReference type="EMBL" id="CAJZBQ010000016">
    <property type="protein sequence ID" value="CAG9316704.1"/>
    <property type="molecule type" value="Genomic_DNA"/>
</dbReference>
<keyword evidence="3" id="KW-0812">Transmembrane</keyword>
<feature type="transmembrane region" description="Helical" evidence="3">
    <location>
        <begin position="251"/>
        <end position="271"/>
    </location>
</feature>
<dbReference type="AlphaFoldDB" id="A0AAU9J7M2"/>
<feature type="region of interest" description="Disordered" evidence="2">
    <location>
        <begin position="193"/>
        <end position="217"/>
    </location>
</feature>
<dbReference type="SUPFAM" id="SSF47473">
    <property type="entry name" value="EF-hand"/>
    <property type="match status" value="1"/>
</dbReference>
<evidence type="ECO:0000313" key="5">
    <source>
        <dbReference type="EMBL" id="CAG9316704.1"/>
    </source>
</evidence>
<comment type="caution">
    <text evidence="5">The sequence shown here is derived from an EMBL/GenBank/DDBJ whole genome shotgun (WGS) entry which is preliminary data.</text>
</comment>
<feature type="transmembrane region" description="Helical" evidence="3">
    <location>
        <begin position="291"/>
        <end position="317"/>
    </location>
</feature>
<accession>A0AAU9J7M2</accession>
<dbReference type="Proteomes" id="UP001162131">
    <property type="component" value="Unassembled WGS sequence"/>
</dbReference>